<dbReference type="AlphaFoldDB" id="W3V6I5"/>
<dbReference type="EMBL" id="AYSJ01000011">
    <property type="protein sequence ID" value="ETS31536.1"/>
    <property type="molecule type" value="Genomic_DNA"/>
</dbReference>
<sequence length="93" mass="10216">MAALGGMYAHKIMLVGTETGVGVRNAGNIGAAAGEVHITAEGRIENRGTVSGIPTLFTALRSLFFWLKYRRLCLCRSINLMWLQRHNLIKTIS</sequence>
<dbReference type="InterPro" id="IPR011050">
    <property type="entry name" value="Pectin_lyase_fold/virulence"/>
</dbReference>
<dbReference type="SUPFAM" id="SSF51126">
    <property type="entry name" value="Pectin lyase-like"/>
    <property type="match status" value="1"/>
</dbReference>
<protein>
    <submittedName>
        <fullName evidence="1">Uncharacterized protein</fullName>
    </submittedName>
</protein>
<organism evidence="1 2">
    <name type="scientific">Photorhabdus khanii NC19</name>
    <dbReference type="NCBI Taxonomy" id="1004151"/>
    <lineage>
        <taxon>Bacteria</taxon>
        <taxon>Pseudomonadati</taxon>
        <taxon>Pseudomonadota</taxon>
        <taxon>Gammaproteobacteria</taxon>
        <taxon>Enterobacterales</taxon>
        <taxon>Morganellaceae</taxon>
        <taxon>Photorhabdus</taxon>
    </lineage>
</organism>
<evidence type="ECO:0000313" key="2">
    <source>
        <dbReference type="Proteomes" id="UP000018957"/>
    </source>
</evidence>
<reference evidence="1 2" key="1">
    <citation type="submission" date="2013-11" db="EMBL/GenBank/DDBJ databases">
        <title>Elucidation of the Photorhabdus temperata genome and generation of transposon mutant library to identify motility mutants.</title>
        <authorList>
            <person name="Hurst S.G.IV."/>
            <person name="Micheals B."/>
            <person name="Abebe-Akele F."/>
            <person name="Rowedder H."/>
            <person name="Bullock H."/>
            <person name="Jackobeck R."/>
            <person name="Janicki E."/>
            <person name="Tisa L.S."/>
        </authorList>
    </citation>
    <scope>NUCLEOTIDE SEQUENCE [LARGE SCALE GENOMIC DNA]</scope>
    <source>
        <strain evidence="1 2">NC19</strain>
    </source>
</reference>
<dbReference type="Proteomes" id="UP000018957">
    <property type="component" value="Unassembled WGS sequence"/>
</dbReference>
<comment type="caution">
    <text evidence="1">The sequence shown here is derived from an EMBL/GenBank/DDBJ whole genome shotgun (WGS) entry which is preliminary data.</text>
</comment>
<name>W3V6I5_9GAMM</name>
<evidence type="ECO:0000313" key="1">
    <source>
        <dbReference type="EMBL" id="ETS31536.1"/>
    </source>
</evidence>
<dbReference type="Gene3D" id="2.160.20.10">
    <property type="entry name" value="Single-stranded right-handed beta-helix, Pectin lyase-like"/>
    <property type="match status" value="1"/>
</dbReference>
<gene>
    <name evidence="1" type="ORF">PTE_02223</name>
</gene>
<dbReference type="InterPro" id="IPR012334">
    <property type="entry name" value="Pectin_lyas_fold"/>
</dbReference>
<accession>W3V6I5</accession>
<keyword evidence="2" id="KW-1185">Reference proteome</keyword>
<proteinExistence type="predicted"/>